<dbReference type="RefSeq" id="WP_110814011.1">
    <property type="nucleotide sequence ID" value="NZ_QJTE01000002.1"/>
</dbReference>
<accession>A0A318SUE6</accession>
<gene>
    <name evidence="2" type="ORF">DFP88_102790</name>
</gene>
<dbReference type="InterPro" id="IPR031571">
    <property type="entry name" value="RcpC_dom"/>
</dbReference>
<comment type="caution">
    <text evidence="2">The sequence shown here is derived from an EMBL/GenBank/DDBJ whole genome shotgun (WGS) entry which is preliminary data.</text>
</comment>
<dbReference type="InterPro" id="IPR013974">
    <property type="entry name" value="SAF"/>
</dbReference>
<name>A0A318SUE6_9RHOB</name>
<sequence length="293" mass="30975">MRLIFALVLAVGLGLAGFAVLMVQRHFQEQEAAIALERAEAAQRSPTVAVVAVTRDMAYGEVLTPEDVMLIDYVETAMPEGTFASLEALFPEDAQGSRSLLRPIYAKEPVLAGKVTAPGASAGIATRLAPGMRAFAISVDATSGVSGFLHPGDQVDVYWTGAIETGIGSREDVTKLIETNLPIVAVDQTAEQSRNEAAVARTVTVEVTPQQVANLAQAQSSGSLSLSLVGMQDDTVAYALEVDQRRLLGLPEPLVAPEPEPQVVTQAAPAPEVCTVRTRRASEVVEVQIPCTD</sequence>
<dbReference type="AlphaFoldDB" id="A0A318SUE6"/>
<dbReference type="Pfam" id="PF16976">
    <property type="entry name" value="RcpC"/>
    <property type="match status" value="1"/>
</dbReference>
<protein>
    <submittedName>
        <fullName evidence="2">Pilus assembly protein CpaB</fullName>
    </submittedName>
</protein>
<dbReference type="SMART" id="SM00858">
    <property type="entry name" value="SAF"/>
    <property type="match status" value="1"/>
</dbReference>
<reference evidence="2 3" key="1">
    <citation type="submission" date="2018-06" db="EMBL/GenBank/DDBJ databases">
        <title>Genomic Encyclopedia of Type Strains, Phase III (KMG-III): the genomes of soil and plant-associated and newly described type strains.</title>
        <authorList>
            <person name="Whitman W."/>
        </authorList>
    </citation>
    <scope>NUCLEOTIDE SEQUENCE [LARGE SCALE GENOMIC DNA]</scope>
    <source>
        <strain evidence="2 3">CECT 9025</strain>
    </source>
</reference>
<organism evidence="2 3">
    <name type="scientific">Pseudoroseicyclus aestuarii</name>
    <dbReference type="NCBI Taxonomy" id="1795041"/>
    <lineage>
        <taxon>Bacteria</taxon>
        <taxon>Pseudomonadati</taxon>
        <taxon>Pseudomonadota</taxon>
        <taxon>Alphaproteobacteria</taxon>
        <taxon>Rhodobacterales</taxon>
        <taxon>Paracoccaceae</taxon>
        <taxon>Pseudoroseicyclus</taxon>
    </lineage>
</organism>
<dbReference type="InterPro" id="IPR017592">
    <property type="entry name" value="Pilus_assmbl_Flp-typ_CpaB"/>
</dbReference>
<dbReference type="OrthoDB" id="163768at2"/>
<dbReference type="NCBIfam" id="TIGR03177">
    <property type="entry name" value="pilus_cpaB"/>
    <property type="match status" value="1"/>
</dbReference>
<evidence type="ECO:0000313" key="2">
    <source>
        <dbReference type="EMBL" id="PYE84985.1"/>
    </source>
</evidence>
<evidence type="ECO:0000313" key="3">
    <source>
        <dbReference type="Proteomes" id="UP000248311"/>
    </source>
</evidence>
<dbReference type="Proteomes" id="UP000248311">
    <property type="component" value="Unassembled WGS sequence"/>
</dbReference>
<keyword evidence="3" id="KW-1185">Reference proteome</keyword>
<feature type="domain" description="SAF" evidence="1">
    <location>
        <begin position="48"/>
        <end position="116"/>
    </location>
</feature>
<evidence type="ECO:0000259" key="1">
    <source>
        <dbReference type="SMART" id="SM00858"/>
    </source>
</evidence>
<dbReference type="CDD" id="cd11614">
    <property type="entry name" value="SAF_CpaB_FlgA_like"/>
    <property type="match status" value="1"/>
</dbReference>
<proteinExistence type="predicted"/>
<dbReference type="EMBL" id="QJTE01000002">
    <property type="protein sequence ID" value="PYE84985.1"/>
    <property type="molecule type" value="Genomic_DNA"/>
</dbReference>